<dbReference type="InterPro" id="IPR000362">
    <property type="entry name" value="Fumarate_lyase_fam"/>
</dbReference>
<dbReference type="FunFam" id="1.20.200.10:FF:000015">
    <property type="entry name" value="argininosuccinate lyase isoform X2"/>
    <property type="match status" value="1"/>
</dbReference>
<dbReference type="PANTHER" id="PTHR43814:SF1">
    <property type="entry name" value="ARGININOSUCCINATE LYASE"/>
    <property type="match status" value="1"/>
</dbReference>
<dbReference type="PRINTS" id="PR00145">
    <property type="entry name" value="ARGSUCLYASE"/>
</dbReference>
<evidence type="ECO:0000256" key="1">
    <source>
        <dbReference type="ARBA" id="ARBA00000985"/>
    </source>
</evidence>
<dbReference type="CDD" id="cd01359">
    <property type="entry name" value="Argininosuccinate_lyase"/>
    <property type="match status" value="1"/>
</dbReference>
<keyword evidence="6 7" id="KW-0456">Lyase</keyword>
<comment type="pathway">
    <text evidence="2 7">Amino-acid biosynthesis; L-arginine biosynthesis; L-arginine from L-ornithine and carbamoyl phosphate: step 3/3.</text>
</comment>
<comment type="catalytic activity">
    <reaction evidence="1 7">
        <text>2-(N(omega)-L-arginino)succinate = fumarate + L-arginine</text>
        <dbReference type="Rhea" id="RHEA:24020"/>
        <dbReference type="ChEBI" id="CHEBI:29806"/>
        <dbReference type="ChEBI" id="CHEBI:32682"/>
        <dbReference type="ChEBI" id="CHEBI:57472"/>
        <dbReference type="EC" id="4.3.2.1"/>
    </reaction>
</comment>
<dbReference type="InterPro" id="IPR020557">
    <property type="entry name" value="Fumarate_lyase_CS"/>
</dbReference>
<keyword evidence="5 7" id="KW-0028">Amino-acid biosynthesis</keyword>
<name>A0A975AE90_9PROT</name>
<evidence type="ECO:0000259" key="9">
    <source>
        <dbReference type="Pfam" id="PF14698"/>
    </source>
</evidence>
<dbReference type="GO" id="GO:0005829">
    <property type="term" value="C:cytosol"/>
    <property type="evidence" value="ECO:0007669"/>
    <property type="project" value="TreeGrafter"/>
</dbReference>
<dbReference type="NCBIfam" id="TIGR00838">
    <property type="entry name" value="argH"/>
    <property type="match status" value="1"/>
</dbReference>
<dbReference type="EC" id="4.3.2.1" evidence="3 7"/>
<reference evidence="10" key="1">
    <citation type="submission" date="2021-02" db="EMBL/GenBank/DDBJ databases">
        <authorList>
            <person name="Franco D."/>
        </authorList>
    </citation>
    <scope>NUCLEOTIDE SEQUENCE</scope>
    <source>
        <strain evidence="10">RANSCY</strain>
    </source>
</reference>
<dbReference type="Proteomes" id="UP000663347">
    <property type="component" value="Chromosome"/>
</dbReference>
<dbReference type="AlphaFoldDB" id="A0A975AE90"/>
<evidence type="ECO:0000256" key="3">
    <source>
        <dbReference type="ARBA" id="ARBA00012338"/>
    </source>
</evidence>
<dbReference type="InterPro" id="IPR022761">
    <property type="entry name" value="Fumarate_lyase_N"/>
</dbReference>
<dbReference type="PRINTS" id="PR00149">
    <property type="entry name" value="FUMRATELYASE"/>
</dbReference>
<dbReference type="SUPFAM" id="SSF48557">
    <property type="entry name" value="L-aspartase-like"/>
    <property type="match status" value="1"/>
</dbReference>
<comment type="subcellular location">
    <subcellularLocation>
        <location evidence="7">Cytoplasm</location>
    </subcellularLocation>
</comment>
<reference evidence="10" key="2">
    <citation type="submission" date="2021-03" db="EMBL/GenBank/DDBJ databases">
        <title>Alternative transmission patterns in independently acquired nutritional co-symbionts of Dictyopharidae planthoppers.</title>
        <authorList>
            <person name="Michalik A."/>
            <person name="Lukasik P."/>
        </authorList>
    </citation>
    <scope>NUCLEOTIDE SEQUENCE</scope>
    <source>
        <strain evidence="10">RANSCY</strain>
    </source>
</reference>
<dbReference type="Gene3D" id="1.10.275.10">
    <property type="entry name" value="Fumarase/aspartase (N-terminal domain)"/>
    <property type="match status" value="1"/>
</dbReference>
<dbReference type="GO" id="GO:0042450">
    <property type="term" value="P:L-arginine biosynthetic process via ornithine"/>
    <property type="evidence" value="ECO:0007669"/>
    <property type="project" value="UniProtKB-UniRule"/>
</dbReference>
<evidence type="ECO:0000313" key="11">
    <source>
        <dbReference type="Proteomes" id="UP000663347"/>
    </source>
</evidence>
<keyword evidence="7" id="KW-0963">Cytoplasm</keyword>
<proteinExistence type="inferred from homology"/>
<dbReference type="PANTHER" id="PTHR43814">
    <property type="entry name" value="ARGININOSUCCINATE LYASE"/>
    <property type="match status" value="1"/>
</dbReference>
<evidence type="ECO:0000256" key="6">
    <source>
        <dbReference type="ARBA" id="ARBA00023239"/>
    </source>
</evidence>
<evidence type="ECO:0000313" key="10">
    <source>
        <dbReference type="EMBL" id="QSW38016.1"/>
    </source>
</evidence>
<dbReference type="InterPro" id="IPR024083">
    <property type="entry name" value="Fumarase/histidase_N"/>
</dbReference>
<protein>
    <recommendedName>
        <fullName evidence="3 7">Argininosuccinate lyase</fullName>
        <shortName evidence="7">ASAL</shortName>
        <ecNumber evidence="3 7">4.3.2.1</ecNumber>
    </recommendedName>
    <alternativeName>
        <fullName evidence="7">Arginosuccinase</fullName>
    </alternativeName>
</protein>
<evidence type="ECO:0000256" key="7">
    <source>
        <dbReference type="HAMAP-Rule" id="MF_00006"/>
    </source>
</evidence>
<dbReference type="EMBL" id="CP071412">
    <property type="protein sequence ID" value="QSW38016.1"/>
    <property type="molecule type" value="Genomic_DNA"/>
</dbReference>
<dbReference type="Pfam" id="PF00206">
    <property type="entry name" value="Lyase_1"/>
    <property type="match status" value="1"/>
</dbReference>
<evidence type="ECO:0000256" key="2">
    <source>
        <dbReference type="ARBA" id="ARBA00004941"/>
    </source>
</evidence>
<evidence type="ECO:0000256" key="5">
    <source>
        <dbReference type="ARBA" id="ARBA00022605"/>
    </source>
</evidence>
<comment type="similarity">
    <text evidence="7">Belongs to the lyase 1 family. Argininosuccinate lyase subfamily.</text>
</comment>
<dbReference type="InterPro" id="IPR008948">
    <property type="entry name" value="L-Aspartase-like"/>
</dbReference>
<evidence type="ECO:0000259" key="8">
    <source>
        <dbReference type="Pfam" id="PF00206"/>
    </source>
</evidence>
<gene>
    <name evidence="7 10" type="primary">argH</name>
    <name evidence="10" type="ORF">JSR06_00215</name>
</gene>
<dbReference type="GO" id="GO:0004056">
    <property type="term" value="F:argininosuccinate lyase activity"/>
    <property type="evidence" value="ECO:0007669"/>
    <property type="project" value="UniProtKB-UniRule"/>
</dbReference>
<feature type="domain" description="Argininosuccinate lyase C-terminal" evidence="9">
    <location>
        <begin position="363"/>
        <end position="413"/>
    </location>
</feature>
<evidence type="ECO:0000256" key="4">
    <source>
        <dbReference type="ARBA" id="ARBA00022571"/>
    </source>
</evidence>
<organism evidence="10 11">
    <name type="scientific">Candidatus Vidania fulgoroideorum</name>
    <dbReference type="NCBI Taxonomy" id="881286"/>
    <lineage>
        <taxon>Bacteria</taxon>
        <taxon>Pseudomonadati</taxon>
        <taxon>Pseudomonadota</taxon>
        <taxon>Betaproteobacteria</taxon>
        <taxon>Candidatus Vidania</taxon>
    </lineage>
</organism>
<feature type="domain" description="Fumarate lyase N-terminal" evidence="8">
    <location>
        <begin position="6"/>
        <end position="299"/>
    </location>
</feature>
<dbReference type="PROSITE" id="PS00163">
    <property type="entry name" value="FUMARATE_LYASES"/>
    <property type="match status" value="1"/>
</dbReference>
<dbReference type="InterPro" id="IPR009049">
    <property type="entry name" value="Argininosuccinate_lyase"/>
</dbReference>
<dbReference type="InterPro" id="IPR029419">
    <property type="entry name" value="Arg_succ_lyase_C"/>
</dbReference>
<dbReference type="HAMAP" id="MF_00006">
    <property type="entry name" value="Arg_succ_lyase"/>
    <property type="match status" value="1"/>
</dbReference>
<accession>A0A975AE90</accession>
<dbReference type="Gene3D" id="1.10.40.30">
    <property type="entry name" value="Fumarase/aspartase (C-terminal domain)"/>
    <property type="match status" value="1"/>
</dbReference>
<dbReference type="Gene3D" id="1.20.200.10">
    <property type="entry name" value="Fumarase/aspartase (Central domain)"/>
    <property type="match status" value="1"/>
</dbReference>
<keyword evidence="4 7" id="KW-0055">Arginine biosynthesis</keyword>
<sequence length="460" mass="54304">MKEWSGRFSKRLSSLFIKYTMSIRIDRRLSLIDVICNIAHCNMLRKIGVLKKRERYDIVKILKRIFKEIKRKKLNWMERFEDIHTNIERHVIERNKKLGLKMRTARSRNDLSTTELRIWIKNKTKNIFKNLKLLIRTIINISIKSRDIIMPSFTHFQIAQPIILSHYWLCYKNMFYRDLIRFRNSYKFADYLPLGSGAVSGTSFNIDRKYLARKLKFKNISNNSIDSVSDRDYVMDFCFSCSMCILHISRICEEIIIFTNSLIDFISIDDRYCSGSSMMPQKKNPDVFEVMRSKAGTVISGMISLMIIMKGLPLAYNKDYQEDKQICFKVADNLCKSLRMLNVTIRSLKFKKKKLMKASEKDFSEATDLAEYLTKKGVPYMKSHEIVSRLVNMFEEKGSFKKLRDRDIRKVTKNKHVLKFVRKNNIYSIINKKISIGGTSIIQINREIKNSIKKLKKINI</sequence>
<dbReference type="Pfam" id="PF14698">
    <property type="entry name" value="ASL_C2"/>
    <property type="match status" value="1"/>
</dbReference>